<dbReference type="PRINTS" id="PR00260">
    <property type="entry name" value="CHEMTRNSDUCR"/>
</dbReference>
<feature type="coiled-coil region" evidence="4">
    <location>
        <begin position="473"/>
        <end position="500"/>
    </location>
</feature>
<dbReference type="CDD" id="cd06225">
    <property type="entry name" value="HAMP"/>
    <property type="match status" value="1"/>
</dbReference>
<dbReference type="GO" id="GO:0005886">
    <property type="term" value="C:plasma membrane"/>
    <property type="evidence" value="ECO:0007669"/>
    <property type="project" value="TreeGrafter"/>
</dbReference>
<dbReference type="CDD" id="cd11386">
    <property type="entry name" value="MCP_signal"/>
    <property type="match status" value="1"/>
</dbReference>
<keyword evidence="3" id="KW-0807">Transducer</keyword>
<proteinExistence type="inferred from homology"/>
<evidence type="ECO:0000256" key="4">
    <source>
        <dbReference type="SAM" id="Coils"/>
    </source>
</evidence>
<dbReference type="STRING" id="766136.BHF68_08030"/>
<dbReference type="PANTHER" id="PTHR43531:SF11">
    <property type="entry name" value="METHYL-ACCEPTING CHEMOTAXIS PROTEIN 3"/>
    <property type="match status" value="1"/>
</dbReference>
<feature type="transmembrane region" description="Helical" evidence="6">
    <location>
        <begin position="13"/>
        <end position="34"/>
    </location>
</feature>
<dbReference type="PROSITE" id="PS50885">
    <property type="entry name" value="HAMP"/>
    <property type="match status" value="1"/>
</dbReference>
<name>A0A1E5G0Z7_9FIRM</name>
<dbReference type="Pfam" id="PF13682">
    <property type="entry name" value="CZB"/>
    <property type="match status" value="1"/>
</dbReference>
<dbReference type="GO" id="GO:0007165">
    <property type="term" value="P:signal transduction"/>
    <property type="evidence" value="ECO:0007669"/>
    <property type="project" value="UniProtKB-KW"/>
</dbReference>
<dbReference type="FunFam" id="1.10.287.950:FF:000001">
    <property type="entry name" value="Methyl-accepting chemotaxis sensory transducer"/>
    <property type="match status" value="1"/>
</dbReference>
<dbReference type="SMART" id="SM00304">
    <property type="entry name" value="HAMP"/>
    <property type="match status" value="1"/>
</dbReference>
<dbReference type="InterPro" id="IPR051310">
    <property type="entry name" value="MCP_chemotaxis"/>
</dbReference>
<keyword evidence="6" id="KW-1133">Transmembrane helix</keyword>
<dbReference type="GO" id="GO:0004888">
    <property type="term" value="F:transmembrane signaling receptor activity"/>
    <property type="evidence" value="ECO:0007669"/>
    <property type="project" value="InterPro"/>
</dbReference>
<feature type="compositionally biased region" description="Acidic residues" evidence="5">
    <location>
        <begin position="554"/>
        <end position="568"/>
    </location>
</feature>
<keyword evidence="6" id="KW-0472">Membrane</keyword>
<dbReference type="InterPro" id="IPR004090">
    <property type="entry name" value="Chemotax_Me-accpt_rcpt"/>
</dbReference>
<dbReference type="Gene3D" id="1.10.287.950">
    <property type="entry name" value="Methyl-accepting chemotaxis protein"/>
    <property type="match status" value="1"/>
</dbReference>
<accession>A0A1E5G0Z7</accession>
<evidence type="ECO:0000313" key="10">
    <source>
        <dbReference type="Proteomes" id="UP000094296"/>
    </source>
</evidence>
<dbReference type="InterPro" id="IPR004089">
    <property type="entry name" value="MCPsignal_dom"/>
</dbReference>
<dbReference type="EMBL" id="MIJE01000031">
    <property type="protein sequence ID" value="OEF96585.1"/>
    <property type="molecule type" value="Genomic_DNA"/>
</dbReference>
<evidence type="ECO:0000313" key="9">
    <source>
        <dbReference type="EMBL" id="OEF96585.1"/>
    </source>
</evidence>
<keyword evidence="4" id="KW-0175">Coiled coil</keyword>
<comment type="similarity">
    <text evidence="2">Belongs to the methyl-accepting chemotaxis (MCP) protein family.</text>
</comment>
<dbReference type="GO" id="GO:0006935">
    <property type="term" value="P:chemotaxis"/>
    <property type="evidence" value="ECO:0007669"/>
    <property type="project" value="UniProtKB-KW"/>
</dbReference>
<evidence type="ECO:0000256" key="1">
    <source>
        <dbReference type="ARBA" id="ARBA00022500"/>
    </source>
</evidence>
<evidence type="ECO:0000259" key="7">
    <source>
        <dbReference type="PROSITE" id="PS50111"/>
    </source>
</evidence>
<dbReference type="SUPFAM" id="SSF58104">
    <property type="entry name" value="Methyl-accepting chemotaxis protein (MCP) signaling domain"/>
    <property type="match status" value="1"/>
</dbReference>
<evidence type="ECO:0000256" key="6">
    <source>
        <dbReference type="SAM" id="Phobius"/>
    </source>
</evidence>
<dbReference type="PANTHER" id="PTHR43531">
    <property type="entry name" value="PROTEIN ICFG"/>
    <property type="match status" value="1"/>
</dbReference>
<dbReference type="AlphaFoldDB" id="A0A1E5G0Z7"/>
<dbReference type="OrthoDB" id="2443859at2"/>
<feature type="region of interest" description="Disordered" evidence="5">
    <location>
        <begin position="525"/>
        <end position="568"/>
    </location>
</feature>
<protein>
    <recommendedName>
        <fullName evidence="11">Chemotaxis protein</fullName>
    </recommendedName>
</protein>
<organism evidence="9 10">
    <name type="scientific">Desulfuribacillus alkaliarsenatis</name>
    <dbReference type="NCBI Taxonomy" id="766136"/>
    <lineage>
        <taxon>Bacteria</taxon>
        <taxon>Bacillati</taxon>
        <taxon>Bacillota</taxon>
        <taxon>Desulfuribacillia</taxon>
        <taxon>Desulfuribacillales</taxon>
        <taxon>Desulfuribacillaceae</taxon>
        <taxon>Desulfuribacillus</taxon>
    </lineage>
</organism>
<gene>
    <name evidence="9" type="ORF">BHF68_08030</name>
</gene>
<evidence type="ECO:0000256" key="3">
    <source>
        <dbReference type="PROSITE-ProRule" id="PRU00284"/>
    </source>
</evidence>
<dbReference type="Pfam" id="PF00672">
    <property type="entry name" value="HAMP"/>
    <property type="match status" value="1"/>
</dbReference>
<dbReference type="Proteomes" id="UP000094296">
    <property type="component" value="Unassembled WGS sequence"/>
</dbReference>
<feature type="transmembrane region" description="Helical" evidence="6">
    <location>
        <begin position="193"/>
        <end position="212"/>
    </location>
</feature>
<dbReference type="Pfam" id="PF00015">
    <property type="entry name" value="MCPsignal"/>
    <property type="match status" value="1"/>
</dbReference>
<reference evidence="9 10" key="1">
    <citation type="submission" date="2016-09" db="EMBL/GenBank/DDBJ databases">
        <title>Draft genome sequence for the type strain of Desulfuribacillus alkaliarsenatis AHT28, an obligately anaerobic, sulfidogenic bacterium isolated from Russian soda lake sediments.</title>
        <authorList>
            <person name="Abin C.A."/>
            <person name="Hollibaugh J.T."/>
        </authorList>
    </citation>
    <scope>NUCLEOTIDE SEQUENCE [LARGE SCALE GENOMIC DNA]</scope>
    <source>
        <strain evidence="9 10">AHT28</strain>
    </source>
</reference>
<dbReference type="InterPro" id="IPR025991">
    <property type="entry name" value="Chemoreceptor_zinc-bind_dom"/>
</dbReference>
<feature type="domain" description="HAMP" evidence="8">
    <location>
        <begin position="214"/>
        <end position="268"/>
    </location>
</feature>
<feature type="domain" description="Methyl-accepting transducer" evidence="7">
    <location>
        <begin position="273"/>
        <end position="502"/>
    </location>
</feature>
<dbReference type="PROSITE" id="PS50111">
    <property type="entry name" value="CHEMOTAXIS_TRANSDUC_2"/>
    <property type="match status" value="1"/>
</dbReference>
<dbReference type="SMART" id="SM00283">
    <property type="entry name" value="MA"/>
    <property type="match status" value="1"/>
</dbReference>
<keyword evidence="1" id="KW-0145">Chemotaxis</keyword>
<evidence type="ECO:0000256" key="5">
    <source>
        <dbReference type="SAM" id="MobiDB-lite"/>
    </source>
</evidence>
<keyword evidence="6" id="KW-0812">Transmembrane</keyword>
<dbReference type="Gene3D" id="1.20.120.30">
    <property type="entry name" value="Aspartate receptor, ligand-binding domain"/>
    <property type="match status" value="1"/>
</dbReference>
<dbReference type="RefSeq" id="WP_069643594.1">
    <property type="nucleotide sequence ID" value="NZ_MIJE01000031.1"/>
</dbReference>
<keyword evidence="10" id="KW-1185">Reference proteome</keyword>
<evidence type="ECO:0000256" key="2">
    <source>
        <dbReference type="ARBA" id="ARBA00029447"/>
    </source>
</evidence>
<evidence type="ECO:0000259" key="8">
    <source>
        <dbReference type="PROSITE" id="PS50885"/>
    </source>
</evidence>
<comment type="caution">
    <text evidence="9">The sequence shown here is derived from an EMBL/GenBank/DDBJ whole genome shotgun (WGS) entry which is preliminary data.</text>
</comment>
<feature type="compositionally biased region" description="Polar residues" evidence="5">
    <location>
        <begin position="525"/>
        <end position="535"/>
    </location>
</feature>
<sequence>MSGRFKLNIGTKLLGAFIVIFIMIIAMGGAVYYFMEMQQQAQINALETMEDFIFFVEREVDHLNWVNGLANMFVTGEEFTGQLDHRKCALGEWYYAVVETEAFQLLPADFRRTFVQLEEPHRYLHNTAIEILDVIEADAENGISRAIEIYETETRQHMAEVRRVITELNSLLEIQTSDNLALADQQASRTIQVLIYVTIAVIVFGVVIAIFLTKAITNPIKNVVDSLREMAESGGDLTRRIEVKSKDEVGDLAYWFNAFVGKLQGIIKNVRTSTDIVNNGSMEIASGNQDLSQRTEEQASALEEVASTIEEINSSMEASSSNAVEADNLSKRTLETVRNGEQVVNNLQESMTEITKGSREISEIISTVNDIAFQTNLLALNAAVEAARAGEQGRGFAVVAAEVRNLAGRAAESAKEIERLIKSSIERVDRGNEQMEDTQKVLHAIVDNTRKTTDVVGEISASLKEQTVAASDIRRAIDELNQVTQQNASLVEEIASSSENMSSESMELARLVSVFKVDNDSQPVMAQQRSQQVKTATKKLPAVGTPKQKKDQYQENDFDFDEKDFEKF</sequence>
<evidence type="ECO:0008006" key="11">
    <source>
        <dbReference type="Google" id="ProtNLM"/>
    </source>
</evidence>
<dbReference type="InterPro" id="IPR003660">
    <property type="entry name" value="HAMP_dom"/>
</dbReference>